<dbReference type="HOGENOM" id="CLU_199969_0_0_1"/>
<dbReference type="EnsemblMetazoa" id="CapteT106247">
    <property type="protein sequence ID" value="CapteP106247"/>
    <property type="gene ID" value="CapteG106247"/>
</dbReference>
<evidence type="ECO:0000256" key="7">
    <source>
        <dbReference type="ARBA" id="ARBA00022786"/>
    </source>
</evidence>
<dbReference type="STRING" id="283909.R7U1A2"/>
<dbReference type="PANTHER" id="PTHR28672">
    <property type="entry name" value="ANAPHASE-PROMOTING COMPLEX SUBUNIT 13"/>
    <property type="match status" value="1"/>
</dbReference>
<dbReference type="InterPro" id="IPR008401">
    <property type="entry name" value="Apc13"/>
</dbReference>
<accession>R7U1A2</accession>
<dbReference type="EMBL" id="AMQN01010891">
    <property type="status" value="NOT_ANNOTATED_CDS"/>
    <property type="molecule type" value="Genomic_DNA"/>
</dbReference>
<keyword evidence="6" id="KW-0498">Mitosis</keyword>
<evidence type="ECO:0000256" key="12">
    <source>
        <dbReference type="SAM" id="MobiDB-lite"/>
    </source>
</evidence>
<evidence type="ECO:0000313" key="15">
    <source>
        <dbReference type="Proteomes" id="UP000014760"/>
    </source>
</evidence>
<dbReference type="FunCoup" id="R7U1A2">
    <property type="interactions" value="495"/>
</dbReference>
<dbReference type="GO" id="GO:0005680">
    <property type="term" value="C:anaphase-promoting complex"/>
    <property type="evidence" value="ECO:0007669"/>
    <property type="project" value="InterPro"/>
</dbReference>
<dbReference type="GO" id="GO:0070979">
    <property type="term" value="P:protein K11-linked ubiquitination"/>
    <property type="evidence" value="ECO:0007669"/>
    <property type="project" value="TreeGrafter"/>
</dbReference>
<evidence type="ECO:0000256" key="2">
    <source>
        <dbReference type="ARBA" id="ARBA00004906"/>
    </source>
</evidence>
<keyword evidence="8" id="KW-0539">Nucleus</keyword>
<dbReference type="Pfam" id="PF05839">
    <property type="entry name" value="Apc13p"/>
    <property type="match status" value="1"/>
</dbReference>
<keyword evidence="5" id="KW-0132">Cell division</keyword>
<name>R7U1A2_CAPTE</name>
<evidence type="ECO:0000256" key="8">
    <source>
        <dbReference type="ARBA" id="ARBA00023242"/>
    </source>
</evidence>
<reference evidence="15" key="1">
    <citation type="submission" date="2012-12" db="EMBL/GenBank/DDBJ databases">
        <authorList>
            <person name="Hellsten U."/>
            <person name="Grimwood J."/>
            <person name="Chapman J.A."/>
            <person name="Shapiro H."/>
            <person name="Aerts A."/>
            <person name="Otillar R.P."/>
            <person name="Terry A.Y."/>
            <person name="Boore J.L."/>
            <person name="Simakov O."/>
            <person name="Marletaz F."/>
            <person name="Cho S.-J."/>
            <person name="Edsinger-Gonzales E."/>
            <person name="Havlak P."/>
            <person name="Kuo D.-H."/>
            <person name="Larsson T."/>
            <person name="Lv J."/>
            <person name="Arendt D."/>
            <person name="Savage R."/>
            <person name="Osoegawa K."/>
            <person name="de Jong P."/>
            <person name="Lindberg D.R."/>
            <person name="Seaver E.C."/>
            <person name="Weisblat D.A."/>
            <person name="Putnam N.H."/>
            <person name="Grigoriev I.V."/>
            <person name="Rokhsar D.S."/>
        </authorList>
    </citation>
    <scope>NUCLEOTIDE SEQUENCE</scope>
    <source>
        <strain evidence="15">I ESC-2004</strain>
    </source>
</reference>
<comment type="pathway">
    <text evidence="2">Protein modification; protein ubiquitination.</text>
</comment>
<dbReference type="Proteomes" id="UP000014760">
    <property type="component" value="Unassembled WGS sequence"/>
</dbReference>
<dbReference type="EMBL" id="KB308560">
    <property type="protein sequence ID" value="ELT97421.1"/>
    <property type="molecule type" value="Genomic_DNA"/>
</dbReference>
<comment type="function">
    <text evidence="11">Component of the anaphase promoting complex/cyclosome (APC/C), a cell cycle-regulated E3 ubiquitin ligase that controls progression through mitosis and the G1 phase of the cell cycle. The APC/C complex acts by mediating ubiquitination and subsequent degradation of target proteins: it mainly mediates the formation of 'Lys-11'-linked polyubiquitin chains and, to a lower extent, the formation of 'Lys-48'- and 'Lys-63'-linked polyubiquitin chains. The APC/C complex catalyzes assembly of branched 'Lys-11'-/'Lys-48'-linked branched ubiquitin chains on target proteins.</text>
</comment>
<reference evidence="13 15" key="2">
    <citation type="journal article" date="2013" name="Nature">
        <title>Insights into bilaterian evolution from three spiralian genomes.</title>
        <authorList>
            <person name="Simakov O."/>
            <person name="Marletaz F."/>
            <person name="Cho S.J."/>
            <person name="Edsinger-Gonzales E."/>
            <person name="Havlak P."/>
            <person name="Hellsten U."/>
            <person name="Kuo D.H."/>
            <person name="Larsson T."/>
            <person name="Lv J."/>
            <person name="Arendt D."/>
            <person name="Savage R."/>
            <person name="Osoegawa K."/>
            <person name="de Jong P."/>
            <person name="Grimwood J."/>
            <person name="Chapman J.A."/>
            <person name="Shapiro H."/>
            <person name="Aerts A."/>
            <person name="Otillar R.P."/>
            <person name="Terry A.Y."/>
            <person name="Boore J.L."/>
            <person name="Grigoriev I.V."/>
            <person name="Lindberg D.R."/>
            <person name="Seaver E.C."/>
            <person name="Weisblat D.A."/>
            <person name="Putnam N.H."/>
            <person name="Rokhsar D.S."/>
        </authorList>
    </citation>
    <scope>NUCLEOTIDE SEQUENCE</scope>
    <source>
        <strain evidence="13 15">I ESC-2004</strain>
    </source>
</reference>
<evidence type="ECO:0000256" key="9">
    <source>
        <dbReference type="ARBA" id="ARBA00023306"/>
    </source>
</evidence>
<evidence type="ECO:0000256" key="5">
    <source>
        <dbReference type="ARBA" id="ARBA00022618"/>
    </source>
</evidence>
<evidence type="ECO:0000256" key="6">
    <source>
        <dbReference type="ARBA" id="ARBA00022776"/>
    </source>
</evidence>
<dbReference type="PANTHER" id="PTHR28672:SF1">
    <property type="entry name" value="ANAPHASE-PROMOTING COMPLEX SUBUNIT 13"/>
    <property type="match status" value="1"/>
</dbReference>
<evidence type="ECO:0000256" key="4">
    <source>
        <dbReference type="ARBA" id="ARBA00013935"/>
    </source>
</evidence>
<dbReference type="GO" id="GO:0051301">
    <property type="term" value="P:cell division"/>
    <property type="evidence" value="ECO:0007669"/>
    <property type="project" value="UniProtKB-KW"/>
</dbReference>
<dbReference type="AlphaFoldDB" id="R7U1A2"/>
<sequence length="77" mass="8774">MDSEVLRDGRLLMLRDRDWQKDQLPDEDIPVPQMELPEPEPDNGNSSETLREQDQKWTELALTSLQEQAASATGNPP</sequence>
<comment type="similarity">
    <text evidence="3">Belongs to the APC13 family.</text>
</comment>
<keyword evidence="15" id="KW-1185">Reference proteome</keyword>
<proteinExistence type="inferred from homology"/>
<dbReference type="OrthoDB" id="25675at2759"/>
<organism evidence="13">
    <name type="scientific">Capitella teleta</name>
    <name type="common">Polychaete worm</name>
    <dbReference type="NCBI Taxonomy" id="283909"/>
    <lineage>
        <taxon>Eukaryota</taxon>
        <taxon>Metazoa</taxon>
        <taxon>Spiralia</taxon>
        <taxon>Lophotrochozoa</taxon>
        <taxon>Annelida</taxon>
        <taxon>Polychaeta</taxon>
        <taxon>Sedentaria</taxon>
        <taxon>Scolecida</taxon>
        <taxon>Capitellidae</taxon>
        <taxon>Capitella</taxon>
    </lineage>
</organism>
<evidence type="ECO:0000313" key="14">
    <source>
        <dbReference type="EnsemblMetazoa" id="CapteP106247"/>
    </source>
</evidence>
<evidence type="ECO:0000256" key="11">
    <source>
        <dbReference type="ARBA" id="ARBA00045696"/>
    </source>
</evidence>
<evidence type="ECO:0000256" key="1">
    <source>
        <dbReference type="ARBA" id="ARBA00004123"/>
    </source>
</evidence>
<comment type="subcellular location">
    <subcellularLocation>
        <location evidence="1">Nucleus</location>
    </subcellularLocation>
</comment>
<feature type="region of interest" description="Disordered" evidence="12">
    <location>
        <begin position="16"/>
        <end position="55"/>
    </location>
</feature>
<evidence type="ECO:0000313" key="13">
    <source>
        <dbReference type="EMBL" id="ELT97421.1"/>
    </source>
</evidence>
<protein>
    <recommendedName>
        <fullName evidence="4">Anaphase-promoting complex subunit 13</fullName>
    </recommendedName>
    <alternativeName>
        <fullName evidence="10">Cyclosome subunit 13</fullName>
    </alternativeName>
</protein>
<dbReference type="OMA" id="PHDDIAV"/>
<gene>
    <name evidence="13" type="ORF">CAPTEDRAFT_106247</name>
</gene>
<evidence type="ECO:0000256" key="3">
    <source>
        <dbReference type="ARBA" id="ARBA00006940"/>
    </source>
</evidence>
<keyword evidence="7" id="KW-0833">Ubl conjugation pathway</keyword>
<evidence type="ECO:0000256" key="10">
    <source>
        <dbReference type="ARBA" id="ARBA00031338"/>
    </source>
</evidence>
<keyword evidence="9" id="KW-0131">Cell cycle</keyword>
<reference evidence="14" key="3">
    <citation type="submission" date="2015-06" db="UniProtKB">
        <authorList>
            <consortium name="EnsemblMetazoa"/>
        </authorList>
    </citation>
    <scope>IDENTIFICATION</scope>
</reference>